<dbReference type="PANTHER" id="PTHR33841">
    <property type="entry name" value="DNA METHYLTRANSFERASE YEEA-RELATED"/>
    <property type="match status" value="1"/>
</dbReference>
<evidence type="ECO:0000313" key="10">
    <source>
        <dbReference type="Proteomes" id="UP000019805"/>
    </source>
</evidence>
<dbReference type="EC" id="2.1.1.72" evidence="2"/>
<protein>
    <recommendedName>
        <fullName evidence="2">site-specific DNA-methyltransferase (adenine-specific)</fullName>
        <ecNumber evidence="2">2.1.1.72</ecNumber>
    </recommendedName>
</protein>
<evidence type="ECO:0000256" key="2">
    <source>
        <dbReference type="ARBA" id="ARBA00011900"/>
    </source>
</evidence>
<dbReference type="GO" id="GO:0032259">
    <property type="term" value="P:methylation"/>
    <property type="evidence" value="ECO:0007669"/>
    <property type="project" value="UniProtKB-KW"/>
</dbReference>
<evidence type="ECO:0000256" key="6">
    <source>
        <dbReference type="ARBA" id="ARBA00047942"/>
    </source>
</evidence>
<dbReference type="GO" id="GO:0006304">
    <property type="term" value="P:DNA modification"/>
    <property type="evidence" value="ECO:0007669"/>
    <property type="project" value="InterPro"/>
</dbReference>
<name>W8WTC4_CASD6</name>
<evidence type="ECO:0000259" key="8">
    <source>
        <dbReference type="Pfam" id="PF22837"/>
    </source>
</evidence>
<dbReference type="InterPro" id="IPR029063">
    <property type="entry name" value="SAM-dependent_MTases_sf"/>
</dbReference>
<keyword evidence="5" id="KW-0949">S-adenosyl-L-methionine</keyword>
<dbReference type="RefSeq" id="WP_043679377.1">
    <property type="nucleotide sequence ID" value="NZ_HG916765.1"/>
</dbReference>
<dbReference type="eggNOG" id="COG0827">
    <property type="taxonomic scope" value="Bacteria"/>
</dbReference>
<dbReference type="PATRIC" id="fig|1437824.5.peg.306"/>
<sequence>MTSKAETITLVEERRLTLQAELDSYKTQAERNKFGQFATPTRLAHEILAYGLSLLPRNEAIRFLDPAIGTGSFYSALRATHGRRPVNWARGFEIDPHYGEPARHLWRETPLDITLSDFTRQEPPTHDEEKSNLLICNPPYVRHHHIGGADKRRLQNTARKAANIEFSGLSGLYCYFLALSHPWMSEGGIAGWLIPSEFMDVNYGKALKAYLLRDVTLLHIHRFDPNDVQFDDALVSSAVVWFKKQKPLADHQITFSFGGTLQQPALVRKVNAGELEHASKWSRFPKRSAESTHKGYRLGDLFSVKRGLATGDNNFFILDEERATALDIPSRFLRPILPSTRYVKEDEIMADEHGIPLLEKRLFLLDCTLPEHEVQHGYPSLWAYLQTGRAQVAQRYLCRSRRYWYAQERRPAAPIVCTYIGRSDHGGQPFRFLLNHSQATATNVYLMLYPSPLLMDKLRANPAMLRTLWHALNAIDRTVLLDNGRVYGGGMHKLEPRELAAVPADELAALIGLDKKRPEEQLAFEAMAAAL</sequence>
<accession>W8WTC4</accession>
<dbReference type="PROSITE" id="PS00092">
    <property type="entry name" value="N6_MTASE"/>
    <property type="match status" value="1"/>
</dbReference>
<evidence type="ECO:0000256" key="5">
    <source>
        <dbReference type="ARBA" id="ARBA00022691"/>
    </source>
</evidence>
<dbReference type="GO" id="GO:0009007">
    <property type="term" value="F:site-specific DNA-methyltransferase (adenine-specific) activity"/>
    <property type="evidence" value="ECO:0007669"/>
    <property type="project" value="UniProtKB-EC"/>
</dbReference>
<reference evidence="9 10" key="1">
    <citation type="journal article" date="2014" name="BMC Microbiol.">
        <title>The oxygen-independent metabolism of cyclic monoterpenes in Castellaniella defragrans 65Phen.</title>
        <authorList>
            <person name="Petasch J."/>
            <person name="Disch E.M."/>
            <person name="Markert S."/>
            <person name="Becher D."/>
            <person name="Schweder T."/>
            <person name="Huttel B."/>
            <person name="Reinhardt R."/>
            <person name="Harder J."/>
        </authorList>
    </citation>
    <scope>NUCLEOTIDE SEQUENCE [LARGE SCALE GENOMIC DNA]</scope>
    <source>
        <strain evidence="9">65Phen</strain>
    </source>
</reference>
<keyword evidence="4" id="KW-0808">Transferase</keyword>
<feature type="domain" description="Type II methyltransferase M.Eco57I C-terminal" evidence="8">
    <location>
        <begin position="290"/>
        <end position="504"/>
    </location>
</feature>
<gene>
    <name evidence="9" type="ORF">BN940_01536</name>
</gene>
<dbReference type="GO" id="GO:0003676">
    <property type="term" value="F:nucleic acid binding"/>
    <property type="evidence" value="ECO:0007669"/>
    <property type="project" value="InterPro"/>
</dbReference>
<evidence type="ECO:0000313" key="9">
    <source>
        <dbReference type="EMBL" id="CDM22784.1"/>
    </source>
</evidence>
<dbReference type="KEGG" id="cdn:BN940_01536"/>
<proteinExistence type="inferred from homology"/>
<dbReference type="PANTHER" id="PTHR33841:SF5">
    <property type="entry name" value="DNA METHYLASE (MODIFICATION METHYLASE) (METHYLTRANSFERASE)-RELATED"/>
    <property type="match status" value="1"/>
</dbReference>
<evidence type="ECO:0000256" key="1">
    <source>
        <dbReference type="ARBA" id="ARBA00006594"/>
    </source>
</evidence>
<keyword evidence="3" id="KW-0489">Methyltransferase</keyword>
<dbReference type="InterPro" id="IPR002052">
    <property type="entry name" value="DNA_methylase_N6_adenine_CS"/>
</dbReference>
<dbReference type="REBASE" id="82788">
    <property type="entry name" value="M.Cde65ORF1536P"/>
</dbReference>
<dbReference type="Gene3D" id="3.40.50.150">
    <property type="entry name" value="Vaccinia Virus protein VP39"/>
    <property type="match status" value="1"/>
</dbReference>
<dbReference type="Proteomes" id="UP000019805">
    <property type="component" value="Chromosome"/>
</dbReference>
<comment type="catalytic activity">
    <reaction evidence="6">
        <text>a 2'-deoxyadenosine in DNA + S-adenosyl-L-methionine = an N(6)-methyl-2'-deoxyadenosine in DNA + S-adenosyl-L-homocysteine + H(+)</text>
        <dbReference type="Rhea" id="RHEA:15197"/>
        <dbReference type="Rhea" id="RHEA-COMP:12418"/>
        <dbReference type="Rhea" id="RHEA-COMP:12419"/>
        <dbReference type="ChEBI" id="CHEBI:15378"/>
        <dbReference type="ChEBI" id="CHEBI:57856"/>
        <dbReference type="ChEBI" id="CHEBI:59789"/>
        <dbReference type="ChEBI" id="CHEBI:90615"/>
        <dbReference type="ChEBI" id="CHEBI:90616"/>
        <dbReference type="EC" id="2.1.1.72"/>
    </reaction>
</comment>
<dbReference type="PRINTS" id="PR00507">
    <property type="entry name" value="N12N6MTFRASE"/>
</dbReference>
<evidence type="ECO:0000256" key="4">
    <source>
        <dbReference type="ARBA" id="ARBA00022679"/>
    </source>
</evidence>
<dbReference type="STRING" id="1437824.BN940_01536"/>
<comment type="similarity">
    <text evidence="1">Belongs to the N(4)/N(6)-methyltransferase family.</text>
</comment>
<dbReference type="AlphaFoldDB" id="W8WTC4"/>
<dbReference type="Pfam" id="PF22837">
    <property type="entry name" value="M_Eco57I_C"/>
    <property type="match status" value="1"/>
</dbReference>
<organism evidence="9 10">
    <name type="scientific">Castellaniella defragrans (strain DSM 12143 / CCUG 39792 / 65Phen)</name>
    <name type="common">Alcaligenes defragrans</name>
    <dbReference type="NCBI Taxonomy" id="1437824"/>
    <lineage>
        <taxon>Bacteria</taxon>
        <taxon>Pseudomonadati</taxon>
        <taxon>Pseudomonadota</taxon>
        <taxon>Betaproteobacteria</taxon>
        <taxon>Burkholderiales</taxon>
        <taxon>Alcaligenaceae</taxon>
        <taxon>Castellaniella</taxon>
    </lineage>
</organism>
<evidence type="ECO:0000259" key="7">
    <source>
        <dbReference type="Pfam" id="PF07669"/>
    </source>
</evidence>
<dbReference type="OrthoDB" id="32195at2"/>
<feature type="domain" description="Type II methyltransferase M.TaqI-like" evidence="7">
    <location>
        <begin position="117"/>
        <end position="228"/>
    </location>
</feature>
<dbReference type="SUPFAM" id="SSF53335">
    <property type="entry name" value="S-adenosyl-L-methionine-dependent methyltransferases"/>
    <property type="match status" value="1"/>
</dbReference>
<dbReference type="InterPro" id="IPR011639">
    <property type="entry name" value="MethylTrfase_TaqI-like_dom"/>
</dbReference>
<dbReference type="InterPro" id="IPR054520">
    <property type="entry name" value="M_Eco57I_C"/>
</dbReference>
<dbReference type="InterPro" id="IPR050953">
    <property type="entry name" value="N4_N6_ade-DNA_methylase"/>
</dbReference>
<evidence type="ECO:0000256" key="3">
    <source>
        <dbReference type="ARBA" id="ARBA00022603"/>
    </source>
</evidence>
<dbReference type="Pfam" id="PF07669">
    <property type="entry name" value="Eco57I"/>
    <property type="match status" value="1"/>
</dbReference>
<keyword evidence="10" id="KW-1185">Reference proteome</keyword>
<dbReference type="EMBL" id="HG916765">
    <property type="protein sequence ID" value="CDM22784.1"/>
    <property type="molecule type" value="Genomic_DNA"/>
</dbReference>
<dbReference type="HOGENOM" id="CLU_020255_0_0_4"/>